<keyword evidence="1" id="KW-0175">Coiled coil</keyword>
<comment type="caution">
    <text evidence="3">The sequence shown here is derived from an EMBL/GenBank/DDBJ whole genome shotgun (WGS) entry which is preliminary data.</text>
</comment>
<dbReference type="PANTHER" id="PTHR18853:SF9">
    <property type="entry name" value="COILED-COIL DOMAIN-CONTAINING PROTEIN 27"/>
    <property type="match status" value="1"/>
</dbReference>
<evidence type="ECO:0000313" key="3">
    <source>
        <dbReference type="EMBL" id="KAK1340568.1"/>
    </source>
</evidence>
<dbReference type="EMBL" id="JAULJE010000008">
    <property type="protein sequence ID" value="KAK1340568.1"/>
    <property type="molecule type" value="Genomic_DNA"/>
</dbReference>
<feature type="compositionally biased region" description="Pro residues" evidence="2">
    <location>
        <begin position="192"/>
        <end position="203"/>
    </location>
</feature>
<name>A0AA40I059_CNENI</name>
<gene>
    <name evidence="3" type="ORF">QTO34_019139</name>
</gene>
<evidence type="ECO:0000313" key="4">
    <source>
        <dbReference type="Proteomes" id="UP001177744"/>
    </source>
</evidence>
<feature type="region of interest" description="Disordered" evidence="2">
    <location>
        <begin position="1"/>
        <end position="21"/>
    </location>
</feature>
<evidence type="ECO:0000256" key="2">
    <source>
        <dbReference type="SAM" id="MobiDB-lite"/>
    </source>
</evidence>
<dbReference type="AlphaFoldDB" id="A0AA40I059"/>
<feature type="region of interest" description="Disordered" evidence="2">
    <location>
        <begin position="128"/>
        <end position="207"/>
    </location>
</feature>
<dbReference type="Proteomes" id="UP001177744">
    <property type="component" value="Unassembled WGS sequence"/>
</dbReference>
<sequence>MFRGRLESPRHPGALYRDGHLGSAPRSLEQVAVWLSAGVRRAGRDQAPATRPFSRDCLPVPAPQSEFLQDATPKDRTFLSEMEELRKMFLKRPGCPQFCTRATSMSSSGVTSTMTLPVESCLGSEAWKPTKDSVSSQQDPDLKVDGEGSASWARGDTRLGWGVGGGDSRRGREAWGAQLGQEGLRRGRERGPPPGKSPTPRLPAGPLLPFSQSAGELEYLRPPSPATSSPVLDQSHLRKRVPWYISVIHEKSDGGRSGLPLSAQDHCLSTLVAEVQRLSKLKAEVQRRDEEILSLQGEREVLKKQLKCLLKSRGREMSVGQDWLPESGPRTLGRLSILKTFCKEDELQRWRQLQEELTADRAGGLESGGEEEAGLEGEAERADEGRKEAEGEEGEEEEPQELELDEEREAQQDQEGGGLKRFSSGDESFEEELMAQLEEYEQVIQEFQLELGVARTRYNLATGWGGACISLQRQVDHLESQLQKVNMEHELLRKELRERRQQLQAMTDKFSNLREEKKQKEVMGLIEKDNLLLRQQVWELEHELATREHAIAGAEAKVGQLQAQVSQCQNHLERRRQLQEQAQGKIELAQQAEQQVRVALESAQSRASGHCPFASSQLERLRNKIIQAAFSTPGIKSLVNEISDNDILEALQRIISERIDYYNQLRHKGVKVPPLLMAEVFTSTSKSKKVASK</sequence>
<feature type="coiled-coil region" evidence="1">
    <location>
        <begin position="430"/>
        <end position="523"/>
    </location>
</feature>
<feature type="compositionally biased region" description="Basic and acidic residues" evidence="2">
    <location>
        <begin position="1"/>
        <end position="10"/>
    </location>
</feature>
<reference evidence="3" key="1">
    <citation type="submission" date="2023-06" db="EMBL/GenBank/DDBJ databases">
        <title>Reference genome for the Northern bat (Eptesicus nilssonii), a most northern bat species.</title>
        <authorList>
            <person name="Laine V.N."/>
            <person name="Pulliainen A.T."/>
            <person name="Lilley T.M."/>
        </authorList>
    </citation>
    <scope>NUCLEOTIDE SEQUENCE</scope>
    <source>
        <strain evidence="3">BLF_Eptnil</strain>
        <tissue evidence="3">Kidney</tissue>
    </source>
</reference>
<keyword evidence="4" id="KW-1185">Reference proteome</keyword>
<feature type="compositionally biased region" description="Acidic residues" evidence="2">
    <location>
        <begin position="390"/>
        <end position="408"/>
    </location>
</feature>
<accession>A0AA40I059</accession>
<proteinExistence type="predicted"/>
<dbReference type="InterPro" id="IPR052642">
    <property type="entry name" value="CC-FHA_domain"/>
</dbReference>
<protein>
    <recommendedName>
        <fullName evidence="5">Coiled-coil domain-containing protein 27</fullName>
    </recommendedName>
</protein>
<feature type="compositionally biased region" description="Basic and acidic residues" evidence="2">
    <location>
        <begin position="378"/>
        <end position="389"/>
    </location>
</feature>
<evidence type="ECO:0008006" key="5">
    <source>
        <dbReference type="Google" id="ProtNLM"/>
    </source>
</evidence>
<evidence type="ECO:0000256" key="1">
    <source>
        <dbReference type="SAM" id="Coils"/>
    </source>
</evidence>
<organism evidence="3 4">
    <name type="scientific">Cnephaeus nilssonii</name>
    <name type="common">Northern bat</name>
    <name type="synonym">Eptesicus nilssonii</name>
    <dbReference type="NCBI Taxonomy" id="3371016"/>
    <lineage>
        <taxon>Eukaryota</taxon>
        <taxon>Metazoa</taxon>
        <taxon>Chordata</taxon>
        <taxon>Craniata</taxon>
        <taxon>Vertebrata</taxon>
        <taxon>Euteleostomi</taxon>
        <taxon>Mammalia</taxon>
        <taxon>Eutheria</taxon>
        <taxon>Laurasiatheria</taxon>
        <taxon>Chiroptera</taxon>
        <taxon>Yangochiroptera</taxon>
        <taxon>Vespertilionidae</taxon>
        <taxon>Cnephaeus</taxon>
    </lineage>
</organism>
<dbReference type="PANTHER" id="PTHR18853">
    <property type="entry name" value="FORKHEAD-ASSOCIATED DOMAIN-CONTAINING PROTEIN 1-RELATED"/>
    <property type="match status" value="1"/>
</dbReference>
<feature type="compositionally biased region" description="Acidic residues" evidence="2">
    <location>
        <begin position="368"/>
        <end position="377"/>
    </location>
</feature>
<feature type="coiled-coil region" evidence="1">
    <location>
        <begin position="268"/>
        <end position="298"/>
    </location>
</feature>
<feature type="coiled-coil region" evidence="1">
    <location>
        <begin position="551"/>
        <end position="595"/>
    </location>
</feature>
<feature type="region of interest" description="Disordered" evidence="2">
    <location>
        <begin position="358"/>
        <end position="427"/>
    </location>
</feature>